<protein>
    <submittedName>
        <fullName evidence="5">Alpha/beta fold hydrolase</fullName>
    </submittedName>
</protein>
<gene>
    <name evidence="5" type="ORF">EPA93_23815</name>
</gene>
<feature type="transmembrane region" description="Helical" evidence="4">
    <location>
        <begin position="100"/>
        <end position="120"/>
    </location>
</feature>
<dbReference type="GO" id="GO:0003847">
    <property type="term" value="F:1-alkyl-2-acetylglycerophosphocholine esterase activity"/>
    <property type="evidence" value="ECO:0007669"/>
    <property type="project" value="TreeGrafter"/>
</dbReference>
<feature type="transmembrane region" description="Helical" evidence="4">
    <location>
        <begin position="12"/>
        <end position="32"/>
    </location>
</feature>
<evidence type="ECO:0000256" key="4">
    <source>
        <dbReference type="SAM" id="Phobius"/>
    </source>
</evidence>
<sequence length="516" mass="57771">MRVKSLFYRSTLVRTFEIILILLNVLTLFLSLKKPPKGVWLGVAGINLFTLLLQILCEGFRYQMVFSYLFVVLLVIFALLKTGTKFSAAKLPKALKVTTISLSLILLAFTSLLAYALPVFTLPKPTGSTDVGIKYFHLVDQKRNEPFLDKSQKKRELMVKIYYPGKKDDSKPYSPYFHGSTELLKLFAEAYSMPDFMLEHLRLVKTYTRDDLQLSDQQASYPVVLFSHGGGTTMEVHTSQCEDLASHGYIVVAIDHTYISAGSIFPDRIVSARQATTQFNSPDPADIIDQIMVEDDRFVMDELAEMNEGKIASIFMGRLDLQHIGVIGHSLGGAVAYNLAINDRRVKAAINLDGSVYVTPKAGLKNVAPFLMLANDENHIQAIQQQEPLLKKFADLTDEQQKQALEIYGSKEAYAKEYEKALQSISGLKKVLQASENLYTIEGSAHMKFTDIGLFFGSSQLRDLIGIHGQTDPTKCLEITQAVTVAFFDQHLKGETNASLHPLFKKYQELKNVALN</sequence>
<dbReference type="OrthoDB" id="9814760at2"/>
<evidence type="ECO:0000256" key="2">
    <source>
        <dbReference type="ARBA" id="ARBA00022963"/>
    </source>
</evidence>
<dbReference type="SUPFAM" id="SSF53474">
    <property type="entry name" value="alpha/beta-Hydrolases"/>
    <property type="match status" value="1"/>
</dbReference>
<dbReference type="InterPro" id="IPR029058">
    <property type="entry name" value="AB_hydrolase_fold"/>
</dbReference>
<dbReference type="Pfam" id="PF03403">
    <property type="entry name" value="PAF-AH_p_II"/>
    <property type="match status" value="2"/>
</dbReference>
<evidence type="ECO:0000313" key="6">
    <source>
        <dbReference type="Proteomes" id="UP000290365"/>
    </source>
</evidence>
<keyword evidence="3" id="KW-0443">Lipid metabolism</keyword>
<accession>A0A4P6JV68</accession>
<evidence type="ECO:0000256" key="1">
    <source>
        <dbReference type="ARBA" id="ARBA00022801"/>
    </source>
</evidence>
<evidence type="ECO:0000256" key="3">
    <source>
        <dbReference type="ARBA" id="ARBA00023098"/>
    </source>
</evidence>
<dbReference type="Proteomes" id="UP000290365">
    <property type="component" value="Chromosome"/>
</dbReference>
<dbReference type="Gene3D" id="3.40.50.1820">
    <property type="entry name" value="alpha/beta hydrolase"/>
    <property type="match status" value="1"/>
</dbReference>
<name>A0A4P6JV68_KTERU</name>
<keyword evidence="4" id="KW-0812">Transmembrane</keyword>
<dbReference type="EMBL" id="CP035758">
    <property type="protein sequence ID" value="QBD78846.1"/>
    <property type="molecule type" value="Genomic_DNA"/>
</dbReference>
<dbReference type="KEGG" id="kbs:EPA93_23815"/>
<keyword evidence="4" id="KW-0472">Membrane</keyword>
<evidence type="ECO:0000313" key="5">
    <source>
        <dbReference type="EMBL" id="QBD78846.1"/>
    </source>
</evidence>
<keyword evidence="4" id="KW-1133">Transmembrane helix</keyword>
<organism evidence="5 6">
    <name type="scientific">Ktedonosporobacter rubrisoli</name>
    <dbReference type="NCBI Taxonomy" id="2509675"/>
    <lineage>
        <taxon>Bacteria</taxon>
        <taxon>Bacillati</taxon>
        <taxon>Chloroflexota</taxon>
        <taxon>Ktedonobacteria</taxon>
        <taxon>Ktedonobacterales</taxon>
        <taxon>Ktedonosporobacteraceae</taxon>
        <taxon>Ktedonosporobacter</taxon>
    </lineage>
</organism>
<dbReference type="PANTHER" id="PTHR10272:SF0">
    <property type="entry name" value="PLATELET-ACTIVATING FACTOR ACETYLHYDROLASE"/>
    <property type="match status" value="1"/>
</dbReference>
<feature type="transmembrane region" description="Helical" evidence="4">
    <location>
        <begin position="39"/>
        <end position="56"/>
    </location>
</feature>
<dbReference type="PANTHER" id="PTHR10272">
    <property type="entry name" value="PLATELET-ACTIVATING FACTOR ACETYLHYDROLASE"/>
    <property type="match status" value="1"/>
</dbReference>
<feature type="transmembrane region" description="Helical" evidence="4">
    <location>
        <begin position="62"/>
        <end position="80"/>
    </location>
</feature>
<reference evidence="5 6" key="1">
    <citation type="submission" date="2019-01" db="EMBL/GenBank/DDBJ databases">
        <title>Ktedonosporobacter rubrisoli SCAWS-G2.</title>
        <authorList>
            <person name="Huang Y."/>
            <person name="Yan B."/>
        </authorList>
    </citation>
    <scope>NUCLEOTIDE SEQUENCE [LARGE SCALE GENOMIC DNA]</scope>
    <source>
        <strain evidence="5 6">SCAWS-G2</strain>
    </source>
</reference>
<dbReference type="GO" id="GO:0016042">
    <property type="term" value="P:lipid catabolic process"/>
    <property type="evidence" value="ECO:0007669"/>
    <property type="project" value="UniProtKB-KW"/>
</dbReference>
<dbReference type="AlphaFoldDB" id="A0A4P6JV68"/>
<proteinExistence type="predicted"/>
<keyword evidence="2" id="KW-0442">Lipid degradation</keyword>
<keyword evidence="6" id="KW-1185">Reference proteome</keyword>
<keyword evidence="1 5" id="KW-0378">Hydrolase</keyword>